<dbReference type="EMBL" id="RZIJ01000031">
    <property type="protein sequence ID" value="RUQ63978.1"/>
    <property type="molecule type" value="Genomic_DNA"/>
</dbReference>
<reference evidence="1 2" key="1">
    <citation type="submission" date="2018-12" db="EMBL/GenBank/DDBJ databases">
        <authorList>
            <person name="Yang Y."/>
        </authorList>
    </citation>
    <scope>NUCLEOTIDE SEQUENCE [LARGE SCALE GENOMIC DNA]</scope>
    <source>
        <strain evidence="1 2">GSF71</strain>
    </source>
</reference>
<evidence type="ECO:0000313" key="1">
    <source>
        <dbReference type="EMBL" id="RUQ63978.1"/>
    </source>
</evidence>
<gene>
    <name evidence="1" type="ORF">EJ913_27015</name>
</gene>
<organism evidence="1 2">
    <name type="scientific">Azospirillum doebereinerae</name>
    <dbReference type="NCBI Taxonomy" id="92933"/>
    <lineage>
        <taxon>Bacteria</taxon>
        <taxon>Pseudomonadati</taxon>
        <taxon>Pseudomonadota</taxon>
        <taxon>Alphaproteobacteria</taxon>
        <taxon>Rhodospirillales</taxon>
        <taxon>Azospirillaceae</taxon>
        <taxon>Azospirillum</taxon>
    </lineage>
</organism>
<keyword evidence="2" id="KW-1185">Reference proteome</keyword>
<sequence length="140" mass="13988">MATKSTAVFPQTLVSGNAVTTAANVTLTGTPDNTVPLLTAPSDGAEINGLTVLPCATCAATVAYLYASKDTGTTKRLIAAKLVAATTVSTTAAATAVDFGFSDSNLLLLAGNEQLFVGTSVALAAGFSWHAQGRGYTGSV</sequence>
<dbReference type="AlphaFoldDB" id="A0A3S0XJ03"/>
<protein>
    <recommendedName>
        <fullName evidence="3">Head decoration protein</fullName>
    </recommendedName>
</protein>
<evidence type="ECO:0008006" key="3">
    <source>
        <dbReference type="Google" id="ProtNLM"/>
    </source>
</evidence>
<evidence type="ECO:0000313" key="2">
    <source>
        <dbReference type="Proteomes" id="UP000280346"/>
    </source>
</evidence>
<dbReference type="OrthoDB" id="7210911at2"/>
<proteinExistence type="predicted"/>
<name>A0A3S0XJ03_9PROT</name>
<dbReference type="RefSeq" id="WP_127003794.1">
    <property type="nucleotide sequence ID" value="NZ_JBNPXW010000008.1"/>
</dbReference>
<comment type="caution">
    <text evidence="1">The sequence shown here is derived from an EMBL/GenBank/DDBJ whole genome shotgun (WGS) entry which is preliminary data.</text>
</comment>
<dbReference type="Proteomes" id="UP000280346">
    <property type="component" value="Unassembled WGS sequence"/>
</dbReference>
<accession>A0A3S0XJ03</accession>